<dbReference type="VEuPathDB" id="FungiDB:PTTG_30910"/>
<dbReference type="Proteomes" id="UP000005240">
    <property type="component" value="Unassembled WGS sequence"/>
</dbReference>
<feature type="compositionally biased region" description="Polar residues" evidence="1">
    <location>
        <begin position="29"/>
        <end position="40"/>
    </location>
</feature>
<protein>
    <submittedName>
        <fullName evidence="2 3">Uncharacterized protein</fullName>
    </submittedName>
</protein>
<accession>A0A180FWY6</accession>
<reference evidence="3" key="4">
    <citation type="submission" date="2025-05" db="UniProtKB">
        <authorList>
            <consortium name="EnsemblFungi"/>
        </authorList>
    </citation>
    <scope>IDENTIFICATION</scope>
    <source>
        <strain evidence="3">isolate 1-1 / race 1 (BBBD)</strain>
    </source>
</reference>
<sequence length="165" mass="17332">MSESIPKSSAPKAADKSVAPPTLTGGMVNPTTLVAQQPQDVSDDLPLTMTGEASQAEAQSVEEALVPQDTATVEPTAGPAKNTRAKANPTAKPKRAAKKQAEPVDKQPVPRAPRLPTNNHVKDPEPDIMELLGDKDCQPTADPLAPIIETPPAEKNPPSDNREAI</sequence>
<evidence type="ECO:0000313" key="4">
    <source>
        <dbReference type="Proteomes" id="UP000005240"/>
    </source>
</evidence>
<dbReference type="EnsemblFungi" id="PTTG_30910-t43_1">
    <property type="protein sequence ID" value="PTTG_30910-t43_1-p1"/>
    <property type="gene ID" value="PTTG_30910"/>
</dbReference>
<reference evidence="3 4" key="3">
    <citation type="journal article" date="2017" name="G3 (Bethesda)">
        <title>Comparative analysis highlights variable genome content of wheat rusts and divergence of the mating loci.</title>
        <authorList>
            <person name="Cuomo C.A."/>
            <person name="Bakkeren G."/>
            <person name="Khalil H.B."/>
            <person name="Panwar V."/>
            <person name="Joly D."/>
            <person name="Linning R."/>
            <person name="Sakthikumar S."/>
            <person name="Song X."/>
            <person name="Adiconis X."/>
            <person name="Fan L."/>
            <person name="Goldberg J.M."/>
            <person name="Levin J.Z."/>
            <person name="Young S."/>
            <person name="Zeng Q."/>
            <person name="Anikster Y."/>
            <person name="Bruce M."/>
            <person name="Wang M."/>
            <person name="Yin C."/>
            <person name="McCallum B."/>
            <person name="Szabo L.J."/>
            <person name="Hulbert S."/>
            <person name="Chen X."/>
            <person name="Fellers J.P."/>
        </authorList>
    </citation>
    <scope>NUCLEOTIDE SEQUENCE</scope>
    <source>
        <strain evidence="3">isolate 1-1 / race 1 (BBBD)</strain>
        <strain evidence="4">Isolate 1-1 / race 1 (BBBD)</strain>
    </source>
</reference>
<dbReference type="EMBL" id="ADAS02008981">
    <property type="protein sequence ID" value="OAV84965.1"/>
    <property type="molecule type" value="Genomic_DNA"/>
</dbReference>
<organism evidence="2">
    <name type="scientific">Puccinia triticina (isolate 1-1 / race 1 (BBBD))</name>
    <name type="common">Brown leaf rust fungus</name>
    <dbReference type="NCBI Taxonomy" id="630390"/>
    <lineage>
        <taxon>Eukaryota</taxon>
        <taxon>Fungi</taxon>
        <taxon>Dikarya</taxon>
        <taxon>Basidiomycota</taxon>
        <taxon>Pucciniomycotina</taxon>
        <taxon>Pucciniomycetes</taxon>
        <taxon>Pucciniales</taxon>
        <taxon>Pucciniaceae</taxon>
        <taxon>Puccinia</taxon>
    </lineage>
</organism>
<keyword evidence="4" id="KW-1185">Reference proteome</keyword>
<feature type="compositionally biased region" description="Low complexity" evidence="1">
    <location>
        <begin position="52"/>
        <end position="64"/>
    </location>
</feature>
<name>A0A180FWY6_PUCT1</name>
<feature type="non-terminal residue" evidence="2">
    <location>
        <position position="165"/>
    </location>
</feature>
<reference evidence="2" key="2">
    <citation type="submission" date="2016-05" db="EMBL/GenBank/DDBJ databases">
        <title>Comparative analysis highlights variable genome content of wheat rusts and divergence of the mating loci.</title>
        <authorList>
            <person name="Cuomo C.A."/>
            <person name="Bakkeren G."/>
            <person name="Szabo L."/>
            <person name="Khalil H."/>
            <person name="Joly D."/>
            <person name="Goldberg J."/>
            <person name="Young S."/>
            <person name="Zeng Q."/>
            <person name="Fellers J."/>
        </authorList>
    </citation>
    <scope>NUCLEOTIDE SEQUENCE [LARGE SCALE GENOMIC DNA]</scope>
    <source>
        <strain evidence="2">1-1 BBBD Race 1</strain>
    </source>
</reference>
<gene>
    <name evidence="2" type="ORF">PTTG_30910</name>
</gene>
<evidence type="ECO:0000313" key="3">
    <source>
        <dbReference type="EnsemblFungi" id="PTTG_30910-t43_1-p1"/>
    </source>
</evidence>
<feature type="region of interest" description="Disordered" evidence="1">
    <location>
        <begin position="1"/>
        <end position="165"/>
    </location>
</feature>
<evidence type="ECO:0000313" key="2">
    <source>
        <dbReference type="EMBL" id="OAV84965.1"/>
    </source>
</evidence>
<reference evidence="2" key="1">
    <citation type="submission" date="2009-11" db="EMBL/GenBank/DDBJ databases">
        <authorList>
            <consortium name="The Broad Institute Genome Sequencing Platform"/>
            <person name="Ward D."/>
            <person name="Feldgarden M."/>
            <person name="Earl A."/>
            <person name="Young S.K."/>
            <person name="Zeng Q."/>
            <person name="Koehrsen M."/>
            <person name="Alvarado L."/>
            <person name="Berlin A."/>
            <person name="Bochicchio J."/>
            <person name="Borenstein D."/>
            <person name="Chapman S.B."/>
            <person name="Chen Z."/>
            <person name="Engels R."/>
            <person name="Freedman E."/>
            <person name="Gellesch M."/>
            <person name="Goldberg J."/>
            <person name="Griggs A."/>
            <person name="Gujja S."/>
            <person name="Heilman E."/>
            <person name="Heiman D."/>
            <person name="Hepburn T."/>
            <person name="Howarth C."/>
            <person name="Jen D."/>
            <person name="Larson L."/>
            <person name="Lewis B."/>
            <person name="Mehta T."/>
            <person name="Park D."/>
            <person name="Pearson M."/>
            <person name="Roberts A."/>
            <person name="Saif S."/>
            <person name="Shea T."/>
            <person name="Shenoy N."/>
            <person name="Sisk P."/>
            <person name="Stolte C."/>
            <person name="Sykes S."/>
            <person name="Thomson T."/>
            <person name="Walk T."/>
            <person name="White J."/>
            <person name="Yandava C."/>
            <person name="Izard J."/>
            <person name="Baranova O.V."/>
            <person name="Blanton J.M."/>
            <person name="Tanner A.C."/>
            <person name="Dewhirst F.E."/>
            <person name="Haas B."/>
            <person name="Nusbaum C."/>
            <person name="Birren B."/>
        </authorList>
    </citation>
    <scope>NUCLEOTIDE SEQUENCE [LARGE SCALE GENOMIC DNA]</scope>
    <source>
        <strain evidence="2">1-1 BBBD Race 1</strain>
    </source>
</reference>
<proteinExistence type="predicted"/>
<evidence type="ECO:0000256" key="1">
    <source>
        <dbReference type="SAM" id="MobiDB-lite"/>
    </source>
</evidence>
<dbReference type="AlphaFoldDB" id="A0A180FWY6"/>